<dbReference type="Proteomes" id="UP000054703">
    <property type="component" value="Unassembled WGS sequence"/>
</dbReference>
<gene>
    <name evidence="1" type="ORF">Lsan_2013</name>
</gene>
<sequence length="111" mass="12855">MLEKSRTDINGYVVQEVKSPRKRTPKPKKTDAELVSEFWTAHHEALFGQETVAPVLNRSIKTLESDRWRGKGIPFRKCKGRINYKKADVLNWIEAYELVTSTSQYSKKKEG</sequence>
<organism evidence="1 2">
    <name type="scientific">Legionella santicrucis</name>
    <dbReference type="NCBI Taxonomy" id="45074"/>
    <lineage>
        <taxon>Bacteria</taxon>
        <taxon>Pseudomonadati</taxon>
        <taxon>Pseudomonadota</taxon>
        <taxon>Gammaproteobacteria</taxon>
        <taxon>Legionellales</taxon>
        <taxon>Legionellaceae</taxon>
        <taxon>Legionella</taxon>
    </lineage>
</organism>
<dbReference type="PATRIC" id="fig|45074.5.peg.2148"/>
<comment type="caution">
    <text evidence="1">The sequence shown here is derived from an EMBL/GenBank/DDBJ whole genome shotgun (WGS) entry which is preliminary data.</text>
</comment>
<dbReference type="STRING" id="45074.Lsan_2013"/>
<evidence type="ECO:0000313" key="1">
    <source>
        <dbReference type="EMBL" id="KTD60461.1"/>
    </source>
</evidence>
<accession>A0A0W0YUC1</accession>
<reference evidence="1 2" key="1">
    <citation type="submission" date="2015-11" db="EMBL/GenBank/DDBJ databases">
        <title>Genomic analysis of 38 Legionella species identifies large and diverse effector repertoires.</title>
        <authorList>
            <person name="Burstein D."/>
            <person name="Amaro F."/>
            <person name="Zusman T."/>
            <person name="Lifshitz Z."/>
            <person name="Cohen O."/>
            <person name="Gilbert J.A."/>
            <person name="Pupko T."/>
            <person name="Shuman H.A."/>
            <person name="Segal G."/>
        </authorList>
    </citation>
    <scope>NUCLEOTIDE SEQUENCE [LARGE SCALE GENOMIC DNA]</scope>
    <source>
        <strain evidence="1 2">SC-63-C7</strain>
    </source>
</reference>
<evidence type="ECO:0000313" key="2">
    <source>
        <dbReference type="Proteomes" id="UP000054703"/>
    </source>
</evidence>
<keyword evidence="2" id="KW-1185">Reference proteome</keyword>
<proteinExistence type="predicted"/>
<dbReference type="OrthoDB" id="9806994at2"/>
<dbReference type="RefSeq" id="WP_058514283.1">
    <property type="nucleotide sequence ID" value="NZ_CAAAIH010000033.1"/>
</dbReference>
<name>A0A0W0YUC1_9GAMM</name>
<evidence type="ECO:0008006" key="3">
    <source>
        <dbReference type="Google" id="ProtNLM"/>
    </source>
</evidence>
<protein>
    <recommendedName>
        <fullName evidence="3">Helix-turn-helix domain protein</fullName>
    </recommendedName>
</protein>
<dbReference type="EMBL" id="LNYU01000049">
    <property type="protein sequence ID" value="KTD60461.1"/>
    <property type="molecule type" value="Genomic_DNA"/>
</dbReference>
<dbReference type="AlphaFoldDB" id="A0A0W0YUC1"/>